<evidence type="ECO:0000256" key="1">
    <source>
        <dbReference type="ARBA" id="ARBA00022801"/>
    </source>
</evidence>
<dbReference type="PANTHER" id="PTHR43156">
    <property type="entry name" value="STAGE II SPORULATION PROTEIN E-RELATED"/>
    <property type="match status" value="1"/>
</dbReference>
<dbReference type="InterPro" id="IPR052016">
    <property type="entry name" value="Bact_Sigma-Reg"/>
</dbReference>
<evidence type="ECO:0000313" key="5">
    <source>
        <dbReference type="Proteomes" id="UP000502504"/>
    </source>
</evidence>
<dbReference type="AlphaFoldDB" id="A0AAE6YFU0"/>
<protein>
    <submittedName>
        <fullName evidence="4">Serine/threonine-protein phosphatase</fullName>
    </submittedName>
</protein>
<dbReference type="SMART" id="SM00331">
    <property type="entry name" value="PP2C_SIG"/>
    <property type="match status" value="1"/>
</dbReference>
<dbReference type="GeneID" id="93960163"/>
<dbReference type="EMBL" id="CP050692">
    <property type="protein sequence ID" value="QIT48032.1"/>
    <property type="molecule type" value="Genomic_DNA"/>
</dbReference>
<accession>A0AAE6YFU0</accession>
<feature type="domain" description="PPM-type phosphatase" evidence="3">
    <location>
        <begin position="143"/>
        <end position="360"/>
    </location>
</feature>
<proteinExistence type="predicted"/>
<name>A0AAE6YFU0_STRAT</name>
<sequence length="369" mass="38928">MAGAAGTDGERRGWLRGAPPPPWVRALPLLLIVGVCVATLISPDPLDIGFLLGAIPPLAVLSYGPLATALLGTAVVVMLNVPAFQLDRPGRTDVLTVSFVAVLSVFVAFVRSRRDVQLDAERTIAEAAQRAVVPPVPERVGAVRCAGLYRAAERGTLVGGDFFDVRESPYGVRAVLGDVRGHGLAAIATVASLMGAFREAVLDRPTLEDVAARLDRRLTVDSARSPDTELFATAVLLEFAPGADRVRIVVCGHPPPLLLRDGTAAEVPAVPWTPLGLGLPGAVPPTGLDVPLRPGDRVFLASDGVWEARNAADAFYPLPERLPALAEDAGPAVTADRVWADVLRHCPAVRDDVTMLVLAPGHREDSEAR</sequence>
<dbReference type="PANTHER" id="PTHR43156:SF2">
    <property type="entry name" value="STAGE II SPORULATION PROTEIN E"/>
    <property type="match status" value="1"/>
</dbReference>
<dbReference type="InterPro" id="IPR001932">
    <property type="entry name" value="PPM-type_phosphatase-like_dom"/>
</dbReference>
<feature type="transmembrane region" description="Helical" evidence="2">
    <location>
        <begin position="93"/>
        <end position="110"/>
    </location>
</feature>
<reference evidence="4 5" key="1">
    <citation type="submission" date="2020-03" db="EMBL/GenBank/DDBJ databases">
        <title>Is there a link between lipid content and antibiotic production in Streptomyces?</title>
        <authorList>
            <person name="David M."/>
            <person name="Lejeune C."/>
            <person name="Abreu S."/>
            <person name="Thibessard A."/>
            <person name="Leblond P."/>
            <person name="Chaminade P."/>
            <person name="Virolle M.-J."/>
        </authorList>
    </citation>
    <scope>NUCLEOTIDE SEQUENCE [LARGE SCALE GENOMIC DNA]</scope>
    <source>
        <strain evidence="4 5">DSM 41481</strain>
    </source>
</reference>
<dbReference type="FunFam" id="3.60.40.10:FF:000058">
    <property type="entry name" value="Stage II sporulation protein E"/>
    <property type="match status" value="1"/>
</dbReference>
<feature type="transmembrane region" description="Helical" evidence="2">
    <location>
        <begin position="22"/>
        <end position="41"/>
    </location>
</feature>
<dbReference type="SUPFAM" id="SSF81606">
    <property type="entry name" value="PP2C-like"/>
    <property type="match status" value="1"/>
</dbReference>
<organism evidence="4 5">
    <name type="scientific">Streptomyces antibioticus</name>
    <dbReference type="NCBI Taxonomy" id="1890"/>
    <lineage>
        <taxon>Bacteria</taxon>
        <taxon>Bacillati</taxon>
        <taxon>Actinomycetota</taxon>
        <taxon>Actinomycetes</taxon>
        <taxon>Kitasatosporales</taxon>
        <taxon>Streptomycetaceae</taxon>
        <taxon>Streptomyces</taxon>
    </lineage>
</organism>
<keyword evidence="2" id="KW-0472">Membrane</keyword>
<evidence type="ECO:0000313" key="4">
    <source>
        <dbReference type="EMBL" id="QIT48032.1"/>
    </source>
</evidence>
<dbReference type="GO" id="GO:0016791">
    <property type="term" value="F:phosphatase activity"/>
    <property type="evidence" value="ECO:0007669"/>
    <property type="project" value="TreeGrafter"/>
</dbReference>
<dbReference type="RefSeq" id="WP_078636295.1">
    <property type="nucleotide sequence ID" value="NZ_CM007717.1"/>
</dbReference>
<dbReference type="Pfam" id="PF07228">
    <property type="entry name" value="SpoIIE"/>
    <property type="match status" value="1"/>
</dbReference>
<evidence type="ECO:0000259" key="3">
    <source>
        <dbReference type="SMART" id="SM00331"/>
    </source>
</evidence>
<dbReference type="InterPro" id="IPR036457">
    <property type="entry name" value="PPM-type-like_dom_sf"/>
</dbReference>
<gene>
    <name evidence="4" type="ORF">HCX60_34585</name>
</gene>
<dbReference type="Proteomes" id="UP000502504">
    <property type="component" value="Chromosome"/>
</dbReference>
<evidence type="ECO:0000256" key="2">
    <source>
        <dbReference type="SAM" id="Phobius"/>
    </source>
</evidence>
<keyword evidence="1" id="KW-0378">Hydrolase</keyword>
<keyword evidence="2" id="KW-1133">Transmembrane helix</keyword>
<keyword evidence="2" id="KW-0812">Transmembrane</keyword>
<dbReference type="Gene3D" id="3.60.40.10">
    <property type="entry name" value="PPM-type phosphatase domain"/>
    <property type="match status" value="1"/>
</dbReference>
<feature type="transmembrane region" description="Helical" evidence="2">
    <location>
        <begin position="61"/>
        <end position="81"/>
    </location>
</feature>